<evidence type="ECO:0000256" key="2">
    <source>
        <dbReference type="ARBA" id="ARBA00004174"/>
    </source>
</evidence>
<dbReference type="Gene3D" id="1.10.630.10">
    <property type="entry name" value="Cytochrome P450"/>
    <property type="match status" value="1"/>
</dbReference>
<dbReference type="InterPro" id="IPR050476">
    <property type="entry name" value="Insect_CytP450_Detox"/>
</dbReference>
<dbReference type="PRINTS" id="PR00385">
    <property type="entry name" value="P450"/>
</dbReference>
<evidence type="ECO:0000256" key="1">
    <source>
        <dbReference type="ARBA" id="ARBA00001971"/>
    </source>
</evidence>
<comment type="cofactor">
    <cofactor evidence="1 13">
        <name>heme</name>
        <dbReference type="ChEBI" id="CHEBI:30413"/>
    </cofactor>
</comment>
<keyword evidence="15" id="KW-0812">Transmembrane</keyword>
<evidence type="ECO:0000256" key="6">
    <source>
        <dbReference type="ARBA" id="ARBA00022723"/>
    </source>
</evidence>
<organism evidence="16">
    <name type="scientific">Cephus cinctus</name>
    <name type="common">Wheat stem sawfly</name>
    <dbReference type="NCBI Taxonomy" id="211228"/>
    <lineage>
        <taxon>Eukaryota</taxon>
        <taxon>Metazoa</taxon>
        <taxon>Ecdysozoa</taxon>
        <taxon>Arthropoda</taxon>
        <taxon>Hexapoda</taxon>
        <taxon>Insecta</taxon>
        <taxon>Pterygota</taxon>
        <taxon>Neoptera</taxon>
        <taxon>Endopterygota</taxon>
        <taxon>Hymenoptera</taxon>
        <taxon>Cephoidea</taxon>
        <taxon>Cephidae</taxon>
        <taxon>Cephus</taxon>
    </lineage>
</organism>
<dbReference type="CDD" id="cd11056">
    <property type="entry name" value="CYP6-like"/>
    <property type="match status" value="1"/>
</dbReference>
<feature type="transmembrane region" description="Helical" evidence="15">
    <location>
        <begin position="7"/>
        <end position="27"/>
    </location>
</feature>
<gene>
    <name evidence="16" type="primary">P450-27</name>
</gene>
<name>A0A1W6L1J0_CEPCN</name>
<comment type="similarity">
    <text evidence="4 14">Belongs to the cytochrome P450 family.</text>
</comment>
<evidence type="ECO:0000256" key="7">
    <source>
        <dbReference type="ARBA" id="ARBA00022824"/>
    </source>
</evidence>
<evidence type="ECO:0000256" key="12">
    <source>
        <dbReference type="ARBA" id="ARBA00023136"/>
    </source>
</evidence>
<dbReference type="EMBL" id="KX609543">
    <property type="protein sequence ID" value="ARN17950.1"/>
    <property type="molecule type" value="mRNA"/>
</dbReference>
<dbReference type="InterPro" id="IPR001128">
    <property type="entry name" value="Cyt_P450"/>
</dbReference>
<evidence type="ECO:0000256" key="3">
    <source>
        <dbReference type="ARBA" id="ARBA00004406"/>
    </source>
</evidence>
<dbReference type="PANTHER" id="PTHR24292">
    <property type="entry name" value="CYTOCHROME P450"/>
    <property type="match status" value="1"/>
</dbReference>
<evidence type="ECO:0000256" key="13">
    <source>
        <dbReference type="PIRSR" id="PIRSR602401-1"/>
    </source>
</evidence>
<comment type="subcellular location">
    <subcellularLocation>
        <location evidence="3">Endoplasmic reticulum membrane</location>
        <topology evidence="3">Peripheral membrane protein</topology>
    </subcellularLocation>
    <subcellularLocation>
        <location evidence="2">Microsome membrane</location>
        <topology evidence="2">Peripheral membrane protein</topology>
    </subcellularLocation>
</comment>
<evidence type="ECO:0000256" key="5">
    <source>
        <dbReference type="ARBA" id="ARBA00022617"/>
    </source>
</evidence>
<dbReference type="SUPFAM" id="SSF48264">
    <property type="entry name" value="Cytochrome P450"/>
    <property type="match status" value="1"/>
</dbReference>
<evidence type="ECO:0000256" key="11">
    <source>
        <dbReference type="ARBA" id="ARBA00023033"/>
    </source>
</evidence>
<dbReference type="InterPro" id="IPR002401">
    <property type="entry name" value="Cyt_P450_E_grp-I"/>
</dbReference>
<evidence type="ECO:0000256" key="9">
    <source>
        <dbReference type="ARBA" id="ARBA00023002"/>
    </source>
</evidence>
<dbReference type="PROSITE" id="PS00086">
    <property type="entry name" value="CYTOCHROME_P450"/>
    <property type="match status" value="1"/>
</dbReference>
<keyword evidence="7" id="KW-0256">Endoplasmic reticulum</keyword>
<proteinExistence type="evidence at transcript level"/>
<keyword evidence="10 13" id="KW-0408">Iron</keyword>
<evidence type="ECO:0000256" key="10">
    <source>
        <dbReference type="ARBA" id="ARBA00023004"/>
    </source>
</evidence>
<keyword evidence="15" id="KW-1133">Transmembrane helix</keyword>
<evidence type="ECO:0000256" key="14">
    <source>
        <dbReference type="RuleBase" id="RU000461"/>
    </source>
</evidence>
<evidence type="ECO:0000256" key="15">
    <source>
        <dbReference type="SAM" id="Phobius"/>
    </source>
</evidence>
<dbReference type="GO" id="GO:0005506">
    <property type="term" value="F:iron ion binding"/>
    <property type="evidence" value="ECO:0007669"/>
    <property type="project" value="InterPro"/>
</dbReference>
<dbReference type="GO" id="GO:0020037">
    <property type="term" value="F:heme binding"/>
    <property type="evidence" value="ECO:0007669"/>
    <property type="project" value="InterPro"/>
</dbReference>
<dbReference type="AlphaFoldDB" id="A0A1W6L1J0"/>
<dbReference type="InterPro" id="IPR017972">
    <property type="entry name" value="Cyt_P450_CS"/>
</dbReference>
<reference evidence="16" key="1">
    <citation type="submission" date="2016-07" db="EMBL/GenBank/DDBJ databases">
        <title>Olfactory-related genes from the wheat stem sawfly, an agronomic pest and primitive hymenopteran.</title>
        <authorList>
            <person name="Gress J.C."/>
            <person name="Carey C.C."/>
            <person name="Dykgreve T.A."/>
            <person name="Walden K.O."/>
            <person name="Robertson H.M."/>
            <person name="Mazurie A."/>
            <person name="Wanner K.W."/>
        </authorList>
    </citation>
    <scope>NUCLEOTIDE SEQUENCE</scope>
</reference>
<dbReference type="PRINTS" id="PR00463">
    <property type="entry name" value="EP450I"/>
</dbReference>
<keyword evidence="12 15" id="KW-0472">Membrane</keyword>
<keyword evidence="8" id="KW-0492">Microsome</keyword>
<sequence length="514" mass="59317">MSWIWSILFDTKFLLLGTLIISIYLYMKKVVYNYFEARGIPYEKPIVPFGSAHILFVRRTTFGELFANSYKKFNKYPYHGIFMLNVPNLVINDPEIIRLVLNKDFAKFHDRGLYFNEKADPLSGHLFVLGGEKWKRLRAKLSPTFTSGKIKQMFPVVSECSQLLAEHINESMKTDSDFEIKDLLGRYSTDVIASIAFGLDSRCLKDPNSDFRKYGKKIFTGQTIRTFLFIFTPRLVDRLGIRLSQSDVNEFFIKTFTEMVQYRKDNNIERSDMLNLLIQLMDKGYVESDNVKTDKSNGEVDTRKLGLLEAAAQAFVFFIAGFETSSSTVTYCLYELALNPEIQEKVRQEIETTIEKYGGLTYESLTDMTYLSQVLDETLRKYPTVPVLNRQCNEDFMVPTTRQIIPKGLNIVIPVQGLHQNPELYPDPEKFDPDRFSKENAKKIHPFAYLPFGEGPRVCIGKRFGLIQSKMAIISLLSRFRLSPCAKTTIPVVHCRRNLVMTPQDGVYLRFDPR</sequence>
<keyword evidence="5 13" id="KW-0349">Heme</keyword>
<keyword evidence="11 14" id="KW-0503">Monooxygenase</keyword>
<accession>A0A1W6L1J0</accession>
<dbReference type="Pfam" id="PF00067">
    <property type="entry name" value="p450"/>
    <property type="match status" value="1"/>
</dbReference>
<dbReference type="InterPro" id="IPR036396">
    <property type="entry name" value="Cyt_P450_sf"/>
</dbReference>
<dbReference type="GO" id="GO:0016705">
    <property type="term" value="F:oxidoreductase activity, acting on paired donors, with incorporation or reduction of molecular oxygen"/>
    <property type="evidence" value="ECO:0007669"/>
    <property type="project" value="InterPro"/>
</dbReference>
<protein>
    <submittedName>
        <fullName evidence="16">Cytochrome P450-27</fullName>
    </submittedName>
</protein>
<keyword evidence="9 14" id="KW-0560">Oxidoreductase</keyword>
<evidence type="ECO:0000256" key="8">
    <source>
        <dbReference type="ARBA" id="ARBA00022848"/>
    </source>
</evidence>
<evidence type="ECO:0000313" key="16">
    <source>
        <dbReference type="EMBL" id="ARN17950.1"/>
    </source>
</evidence>
<dbReference type="GO" id="GO:0004497">
    <property type="term" value="F:monooxygenase activity"/>
    <property type="evidence" value="ECO:0007669"/>
    <property type="project" value="UniProtKB-KW"/>
</dbReference>
<keyword evidence="6 13" id="KW-0479">Metal-binding</keyword>
<evidence type="ECO:0000256" key="4">
    <source>
        <dbReference type="ARBA" id="ARBA00010617"/>
    </source>
</evidence>
<dbReference type="GO" id="GO:0005789">
    <property type="term" value="C:endoplasmic reticulum membrane"/>
    <property type="evidence" value="ECO:0007669"/>
    <property type="project" value="UniProtKB-SubCell"/>
</dbReference>
<dbReference type="PANTHER" id="PTHR24292:SF54">
    <property type="entry name" value="CYP9F3-RELATED"/>
    <property type="match status" value="1"/>
</dbReference>
<feature type="binding site" description="axial binding residue" evidence="13">
    <location>
        <position position="459"/>
    </location>
    <ligand>
        <name>heme</name>
        <dbReference type="ChEBI" id="CHEBI:30413"/>
    </ligand>
    <ligandPart>
        <name>Fe</name>
        <dbReference type="ChEBI" id="CHEBI:18248"/>
    </ligandPart>
</feature>
<dbReference type="FunFam" id="1.10.630.10:FF:000042">
    <property type="entry name" value="Cytochrome P450"/>
    <property type="match status" value="1"/>
</dbReference>